<keyword evidence="4" id="KW-1185">Reference proteome</keyword>
<sequence>MFPPSPGFISPGSDFTTSADLQHQSTFFGRLPREIRDMVYLAMWDVSGTHQHVFEYAEGCGEVTHFPCILATGEEDSRNDEFEKLWRQQQARRPRSLVEDPVWARRMSSTWHEHWKCEEAMLASREEGRKPGTLFLPSLLTCKRMYDEALPTVYASTTLVLTSLSLAHTMLVAAPSPNTHLWRSVQLSLAVPYEMLHRHRANDFVGRRPPTPHYWAEVCGALSNLVRFAALRAVVVRLDLADSNHSWWDVRERWVTSAVRGRLARCLVLQLPELTADVDAMRPYQFIQPDSTSSFNPSDDHVTTERPIDNDNDDDDDDGRRNCISNMYELEMKEATATAAIKSTSSAPQTPLSPPTETSRRDVNRRASANPSPGKAAMSSNSDGGVPSIPFMRLERYQRRRWSRETVGDGIQARQEFFNPREHVVLNRGRRREKLRGLFRGFLLMR</sequence>
<gene>
    <name evidence="3" type="ORF">PGQ11_007406</name>
</gene>
<proteinExistence type="predicted"/>
<evidence type="ECO:0000313" key="3">
    <source>
        <dbReference type="EMBL" id="KAK8868828.1"/>
    </source>
</evidence>
<organism evidence="3 4">
    <name type="scientific">Apiospora arundinis</name>
    <dbReference type="NCBI Taxonomy" id="335852"/>
    <lineage>
        <taxon>Eukaryota</taxon>
        <taxon>Fungi</taxon>
        <taxon>Dikarya</taxon>
        <taxon>Ascomycota</taxon>
        <taxon>Pezizomycotina</taxon>
        <taxon>Sordariomycetes</taxon>
        <taxon>Xylariomycetidae</taxon>
        <taxon>Amphisphaeriales</taxon>
        <taxon>Apiosporaceae</taxon>
        <taxon>Apiospora</taxon>
    </lineage>
</organism>
<feature type="compositionally biased region" description="Polar residues" evidence="1">
    <location>
        <begin position="288"/>
        <end position="297"/>
    </location>
</feature>
<evidence type="ECO:0000313" key="4">
    <source>
        <dbReference type="Proteomes" id="UP001390339"/>
    </source>
</evidence>
<dbReference type="EMBL" id="JAPCWZ010000004">
    <property type="protein sequence ID" value="KAK8868828.1"/>
    <property type="molecule type" value="Genomic_DNA"/>
</dbReference>
<dbReference type="PANTHER" id="PTHR38790">
    <property type="entry name" value="2EXR DOMAIN-CONTAINING PROTEIN-RELATED"/>
    <property type="match status" value="1"/>
</dbReference>
<evidence type="ECO:0000259" key="2">
    <source>
        <dbReference type="Pfam" id="PF24864"/>
    </source>
</evidence>
<evidence type="ECO:0000256" key="1">
    <source>
        <dbReference type="SAM" id="MobiDB-lite"/>
    </source>
</evidence>
<dbReference type="Proteomes" id="UP001390339">
    <property type="component" value="Unassembled WGS sequence"/>
</dbReference>
<feature type="region of interest" description="Disordered" evidence="1">
    <location>
        <begin position="340"/>
        <end position="389"/>
    </location>
</feature>
<reference evidence="3 4" key="1">
    <citation type="journal article" date="2024" name="IMA Fungus">
        <title>Apiospora arundinis, a panoply of carbohydrate-active enzymes and secondary metabolites.</title>
        <authorList>
            <person name="Sorensen T."/>
            <person name="Petersen C."/>
            <person name="Muurmann A.T."/>
            <person name="Christiansen J.V."/>
            <person name="Brundto M.L."/>
            <person name="Overgaard C.K."/>
            <person name="Boysen A.T."/>
            <person name="Wollenberg R.D."/>
            <person name="Larsen T.O."/>
            <person name="Sorensen J.L."/>
            <person name="Nielsen K.L."/>
            <person name="Sondergaard T.E."/>
        </authorList>
    </citation>
    <scope>NUCLEOTIDE SEQUENCE [LARGE SCALE GENOMIC DNA]</scope>
    <source>
        <strain evidence="3 4">AAU 773</strain>
    </source>
</reference>
<dbReference type="InterPro" id="IPR056632">
    <property type="entry name" value="DUF7730"/>
</dbReference>
<comment type="caution">
    <text evidence="3">The sequence shown here is derived from an EMBL/GenBank/DDBJ whole genome shotgun (WGS) entry which is preliminary data.</text>
</comment>
<feature type="domain" description="DUF7730" evidence="2">
    <location>
        <begin position="22"/>
        <end position="272"/>
    </location>
</feature>
<feature type="region of interest" description="Disordered" evidence="1">
    <location>
        <begin position="287"/>
        <end position="322"/>
    </location>
</feature>
<accession>A0ABR2IVH4</accession>
<feature type="compositionally biased region" description="Basic and acidic residues" evidence="1">
    <location>
        <begin position="298"/>
        <end position="309"/>
    </location>
</feature>
<dbReference type="Pfam" id="PF24864">
    <property type="entry name" value="DUF7730"/>
    <property type="match status" value="1"/>
</dbReference>
<name>A0ABR2IVH4_9PEZI</name>
<protein>
    <recommendedName>
        <fullName evidence="2">DUF7730 domain-containing protein</fullName>
    </recommendedName>
</protein>